<evidence type="ECO:0000256" key="16">
    <source>
        <dbReference type="ARBA" id="ARBA00023180"/>
    </source>
</evidence>
<evidence type="ECO:0000256" key="19">
    <source>
        <dbReference type="SAM" id="SignalP"/>
    </source>
</evidence>
<feature type="binding site" evidence="17">
    <location>
        <position position="404"/>
    </location>
    <ligand>
        <name>ATP</name>
        <dbReference type="ChEBI" id="CHEBI:30616"/>
    </ligand>
</feature>
<keyword evidence="16" id="KW-0325">Glycoprotein</keyword>
<evidence type="ECO:0000313" key="22">
    <source>
        <dbReference type="Proteomes" id="UP000729402"/>
    </source>
</evidence>
<keyword evidence="6" id="KW-0808">Transferase</keyword>
<dbReference type="GO" id="GO:0030246">
    <property type="term" value="F:carbohydrate binding"/>
    <property type="evidence" value="ECO:0007669"/>
    <property type="project" value="UniProtKB-KW"/>
</dbReference>
<feature type="transmembrane region" description="Helical" evidence="18">
    <location>
        <begin position="320"/>
        <end position="342"/>
    </location>
</feature>
<evidence type="ECO:0000256" key="3">
    <source>
        <dbReference type="ARBA" id="ARBA00010217"/>
    </source>
</evidence>
<dbReference type="GO" id="GO:0016020">
    <property type="term" value="C:membrane"/>
    <property type="evidence" value="ECO:0007669"/>
    <property type="project" value="UniProtKB-SubCell"/>
</dbReference>
<keyword evidence="10 17" id="KW-0547">Nucleotide-binding</keyword>
<evidence type="ECO:0000256" key="6">
    <source>
        <dbReference type="ARBA" id="ARBA00022679"/>
    </source>
</evidence>
<gene>
    <name evidence="21" type="ORF">GUJ93_ZPchr0012g20056</name>
</gene>
<evidence type="ECO:0000256" key="13">
    <source>
        <dbReference type="ARBA" id="ARBA00022989"/>
    </source>
</evidence>
<dbReference type="InterPro" id="IPR001220">
    <property type="entry name" value="Legume_lectin_dom"/>
</dbReference>
<organism evidence="21 22">
    <name type="scientific">Zizania palustris</name>
    <name type="common">Northern wild rice</name>
    <dbReference type="NCBI Taxonomy" id="103762"/>
    <lineage>
        <taxon>Eukaryota</taxon>
        <taxon>Viridiplantae</taxon>
        <taxon>Streptophyta</taxon>
        <taxon>Embryophyta</taxon>
        <taxon>Tracheophyta</taxon>
        <taxon>Spermatophyta</taxon>
        <taxon>Magnoliopsida</taxon>
        <taxon>Liliopsida</taxon>
        <taxon>Poales</taxon>
        <taxon>Poaceae</taxon>
        <taxon>BOP clade</taxon>
        <taxon>Oryzoideae</taxon>
        <taxon>Oryzeae</taxon>
        <taxon>Zizaniinae</taxon>
        <taxon>Zizania</taxon>
    </lineage>
</organism>
<dbReference type="PROSITE" id="PS00108">
    <property type="entry name" value="PROTEIN_KINASE_ST"/>
    <property type="match status" value="1"/>
</dbReference>
<evidence type="ECO:0000256" key="18">
    <source>
        <dbReference type="SAM" id="Phobius"/>
    </source>
</evidence>
<feature type="signal peptide" evidence="19">
    <location>
        <begin position="1"/>
        <end position="27"/>
    </location>
</feature>
<evidence type="ECO:0000256" key="15">
    <source>
        <dbReference type="ARBA" id="ARBA00023170"/>
    </source>
</evidence>
<dbReference type="FunFam" id="2.60.120.200:FF:000051">
    <property type="entry name" value="L-type lectin-domain containing receptor kinase V.9"/>
    <property type="match status" value="1"/>
</dbReference>
<sequence>MQLKPDSIVSFLVFLLLVHVLLGLSHAAAAEAPAPEPEPAGGDGDRFRYEGFAGARLDLDGMAVVEADGKLMLTNVTSQMKGHAFHPAPLRFHAPVTVASPNGTVATAARSFSTTFVFAIAAEYVTVSGNGLAFFVTPSKNMSAASPSQFLGLFNIENNGNASNRVFAVELDTILNPEFRDINSNHIGVDVNGLVSVAAQPAGYYDEGTDTFKNLTLFSGAAMQVWVDYDGRAALLNVTLAPVEVPKPRKPLLSVAVDLSPVVTDAAYVGLSSSTGPFHTRHYVLGWSFALGGSAPPLDYAKLPKLPLTSTKRRSKVLDVLVPVATPLLALAVVAGVSLLVWRRLRFAELREDWEVEFGPHRFTYKDLFQATGGFDGKRLLGVGGFGRVYRGVLPVSKTEVAVKIVSHDAKQRMKQFVAEVASIGRLRHRNVVPLLGYCRRKGELLLVYDYMPNGSLDRWLFDQTAPPLSWAQRLRAIRGVASGLLYLHEDWEQVVVHRDVKASNVLLDGEMNARLGDFGLARLYDRGAGPQTTCVVGTMGYLAPELAHTRRVTPATDVFAFGSFVLEVACGRRPIGHGGAGASVDNDNDGHFVLADWVLERWHTGDISGAADSRLCGDYDPKEVVLLLKLGLLCSHPAPGARPSMRQVVQFLDGDATLPEPTYKSFTTLAIMQSADGFSCAMSFPSSTVTSVEGACSVLSGGG</sequence>
<dbReference type="PROSITE" id="PS50011">
    <property type="entry name" value="PROTEIN_KINASE_DOM"/>
    <property type="match status" value="1"/>
</dbReference>
<dbReference type="AlphaFoldDB" id="A0A8J5WHG0"/>
<evidence type="ECO:0000313" key="21">
    <source>
        <dbReference type="EMBL" id="KAG8091718.1"/>
    </source>
</evidence>
<comment type="similarity">
    <text evidence="3">In the C-terminal section; belongs to the protein kinase superfamily. Ser/Thr protein kinase family.</text>
</comment>
<keyword evidence="9" id="KW-0430">Lectin</keyword>
<comment type="similarity">
    <text evidence="2">In the N-terminal section; belongs to the leguminous lectin family.</text>
</comment>
<evidence type="ECO:0000256" key="4">
    <source>
        <dbReference type="ARBA" id="ARBA00012513"/>
    </source>
</evidence>
<comment type="subcellular location">
    <subcellularLocation>
        <location evidence="1">Membrane</location>
        <topology evidence="1">Single-pass type I membrane protein</topology>
    </subcellularLocation>
</comment>
<dbReference type="GO" id="GO:0004674">
    <property type="term" value="F:protein serine/threonine kinase activity"/>
    <property type="evidence" value="ECO:0007669"/>
    <property type="project" value="UniProtKB-KW"/>
</dbReference>
<dbReference type="OrthoDB" id="543442at2759"/>
<keyword evidence="11" id="KW-0418">Kinase</keyword>
<dbReference type="Pfam" id="PF00069">
    <property type="entry name" value="Pkinase"/>
    <property type="match status" value="1"/>
</dbReference>
<feature type="domain" description="Protein kinase" evidence="20">
    <location>
        <begin position="375"/>
        <end position="659"/>
    </location>
</feature>
<comment type="caution">
    <text evidence="21">The sequence shown here is derived from an EMBL/GenBank/DDBJ whole genome shotgun (WGS) entry which is preliminary data.</text>
</comment>
<protein>
    <recommendedName>
        <fullName evidence="4">non-specific serine/threonine protein kinase</fullName>
        <ecNumber evidence="4">2.7.11.1</ecNumber>
    </recommendedName>
</protein>
<evidence type="ECO:0000256" key="12">
    <source>
        <dbReference type="ARBA" id="ARBA00022840"/>
    </source>
</evidence>
<dbReference type="InterPro" id="IPR050528">
    <property type="entry name" value="L-type_Lectin-RKs"/>
</dbReference>
<reference evidence="21" key="2">
    <citation type="submission" date="2021-02" db="EMBL/GenBank/DDBJ databases">
        <authorList>
            <person name="Kimball J.A."/>
            <person name="Haas M.W."/>
            <person name="Macchietto M."/>
            <person name="Kono T."/>
            <person name="Duquette J."/>
            <person name="Shao M."/>
        </authorList>
    </citation>
    <scope>NUCLEOTIDE SEQUENCE</scope>
    <source>
        <tissue evidence="21">Fresh leaf tissue</tissue>
    </source>
</reference>
<dbReference type="FunFam" id="1.10.510.10:FF:000517">
    <property type="entry name" value="Putative receptor kinase Lecrk"/>
    <property type="match status" value="1"/>
</dbReference>
<keyword evidence="13 18" id="KW-1133">Transmembrane helix</keyword>
<dbReference type="InterPro" id="IPR017441">
    <property type="entry name" value="Protein_kinase_ATP_BS"/>
</dbReference>
<evidence type="ECO:0000256" key="11">
    <source>
        <dbReference type="ARBA" id="ARBA00022777"/>
    </source>
</evidence>
<evidence type="ECO:0000256" key="17">
    <source>
        <dbReference type="PROSITE-ProRule" id="PRU10141"/>
    </source>
</evidence>
<evidence type="ECO:0000256" key="2">
    <source>
        <dbReference type="ARBA" id="ARBA00008536"/>
    </source>
</evidence>
<keyword evidence="7 18" id="KW-0812">Transmembrane</keyword>
<evidence type="ECO:0000256" key="1">
    <source>
        <dbReference type="ARBA" id="ARBA00004479"/>
    </source>
</evidence>
<evidence type="ECO:0000256" key="10">
    <source>
        <dbReference type="ARBA" id="ARBA00022741"/>
    </source>
</evidence>
<accession>A0A8J5WHG0</accession>
<evidence type="ECO:0000256" key="8">
    <source>
        <dbReference type="ARBA" id="ARBA00022729"/>
    </source>
</evidence>
<keyword evidence="14 18" id="KW-0472">Membrane</keyword>
<keyword evidence="15" id="KW-0675">Receptor</keyword>
<reference evidence="21" key="1">
    <citation type="journal article" date="2021" name="bioRxiv">
        <title>Whole Genome Assembly and Annotation of Northern Wild Rice, Zizania palustris L., Supports a Whole Genome Duplication in the Zizania Genus.</title>
        <authorList>
            <person name="Haas M."/>
            <person name="Kono T."/>
            <person name="Macchietto M."/>
            <person name="Millas R."/>
            <person name="McGilp L."/>
            <person name="Shao M."/>
            <person name="Duquette J."/>
            <person name="Hirsch C.N."/>
            <person name="Kimball J."/>
        </authorList>
    </citation>
    <scope>NUCLEOTIDE SEQUENCE</scope>
    <source>
        <tissue evidence="21">Fresh leaf tissue</tissue>
    </source>
</reference>
<dbReference type="Proteomes" id="UP000729402">
    <property type="component" value="Unassembled WGS sequence"/>
</dbReference>
<dbReference type="PROSITE" id="PS00107">
    <property type="entry name" value="PROTEIN_KINASE_ATP"/>
    <property type="match status" value="1"/>
</dbReference>
<dbReference type="FunFam" id="3.30.200.20:FF:000592">
    <property type="entry name" value="L-type lectin-domain containing receptor kinase V.9"/>
    <property type="match status" value="1"/>
</dbReference>
<dbReference type="SMART" id="SM00220">
    <property type="entry name" value="S_TKc"/>
    <property type="match status" value="1"/>
</dbReference>
<evidence type="ECO:0000256" key="14">
    <source>
        <dbReference type="ARBA" id="ARBA00023136"/>
    </source>
</evidence>
<keyword evidence="12 17" id="KW-0067">ATP-binding</keyword>
<dbReference type="PANTHER" id="PTHR27007">
    <property type="match status" value="1"/>
</dbReference>
<dbReference type="Pfam" id="PF00139">
    <property type="entry name" value="Lectin_legB"/>
    <property type="match status" value="1"/>
</dbReference>
<dbReference type="CDD" id="cd06899">
    <property type="entry name" value="lectin_legume_LecRK_Arcelin_ConA"/>
    <property type="match status" value="1"/>
</dbReference>
<feature type="chain" id="PRO_5035196231" description="non-specific serine/threonine protein kinase" evidence="19">
    <location>
        <begin position="28"/>
        <end position="704"/>
    </location>
</feature>
<dbReference type="GO" id="GO:0005524">
    <property type="term" value="F:ATP binding"/>
    <property type="evidence" value="ECO:0007669"/>
    <property type="project" value="UniProtKB-UniRule"/>
</dbReference>
<dbReference type="InterPro" id="IPR008271">
    <property type="entry name" value="Ser/Thr_kinase_AS"/>
</dbReference>
<proteinExistence type="inferred from homology"/>
<evidence type="ECO:0000256" key="9">
    <source>
        <dbReference type="ARBA" id="ARBA00022734"/>
    </source>
</evidence>
<dbReference type="EMBL" id="JAAALK010000080">
    <property type="protein sequence ID" value="KAG8091718.1"/>
    <property type="molecule type" value="Genomic_DNA"/>
</dbReference>
<keyword evidence="22" id="KW-1185">Reference proteome</keyword>
<evidence type="ECO:0000256" key="5">
    <source>
        <dbReference type="ARBA" id="ARBA00022527"/>
    </source>
</evidence>
<dbReference type="EC" id="2.7.11.1" evidence="4"/>
<evidence type="ECO:0000256" key="7">
    <source>
        <dbReference type="ARBA" id="ARBA00022692"/>
    </source>
</evidence>
<keyword evidence="5" id="KW-0723">Serine/threonine-protein kinase</keyword>
<keyword evidence="8 19" id="KW-0732">Signal</keyword>
<evidence type="ECO:0000259" key="20">
    <source>
        <dbReference type="PROSITE" id="PS50011"/>
    </source>
</evidence>
<dbReference type="InterPro" id="IPR000719">
    <property type="entry name" value="Prot_kinase_dom"/>
</dbReference>
<name>A0A8J5WHG0_ZIZPA</name>